<dbReference type="InterPro" id="IPR029000">
    <property type="entry name" value="Cyclophilin-like_dom_sf"/>
</dbReference>
<evidence type="ECO:0000259" key="5">
    <source>
        <dbReference type="PROSITE" id="PS50072"/>
    </source>
</evidence>
<name>A0A3M9NEH1_9BACT</name>
<dbReference type="EC" id="5.2.1.8" evidence="4"/>
<keyword evidence="7" id="KW-1185">Reference proteome</keyword>
<dbReference type="PRINTS" id="PR00153">
    <property type="entry name" value="CSAPPISMRASE"/>
</dbReference>
<evidence type="ECO:0000256" key="4">
    <source>
        <dbReference type="RuleBase" id="RU363019"/>
    </source>
</evidence>
<dbReference type="EMBL" id="RJJR01000008">
    <property type="protein sequence ID" value="RNI36166.1"/>
    <property type="molecule type" value="Genomic_DNA"/>
</dbReference>
<dbReference type="AlphaFoldDB" id="A0A3M9NEH1"/>
<dbReference type="CDD" id="cd00317">
    <property type="entry name" value="cyclophilin"/>
    <property type="match status" value="1"/>
</dbReference>
<dbReference type="OrthoDB" id="9807797at2"/>
<keyword evidence="4" id="KW-0732">Signal</keyword>
<dbReference type="PROSITE" id="PS50072">
    <property type="entry name" value="CSA_PPIASE_2"/>
    <property type="match status" value="1"/>
</dbReference>
<dbReference type="InterPro" id="IPR002130">
    <property type="entry name" value="Cyclophilin-type_PPIase_dom"/>
</dbReference>
<evidence type="ECO:0000256" key="2">
    <source>
        <dbReference type="ARBA" id="ARBA00023110"/>
    </source>
</evidence>
<dbReference type="SUPFAM" id="SSF50891">
    <property type="entry name" value="Cyclophilin-like"/>
    <property type="match status" value="1"/>
</dbReference>
<proteinExistence type="inferred from homology"/>
<keyword evidence="3 4" id="KW-0413">Isomerase</keyword>
<dbReference type="GO" id="GO:0006457">
    <property type="term" value="P:protein folding"/>
    <property type="evidence" value="ECO:0007669"/>
    <property type="project" value="InterPro"/>
</dbReference>
<gene>
    <name evidence="6" type="ORF">EFY79_10780</name>
</gene>
<comment type="similarity">
    <text evidence="1 4">Belongs to the cyclophilin-type PPIase family.</text>
</comment>
<organism evidence="6 7">
    <name type="scientific">Hanamia caeni</name>
    <dbReference type="NCBI Taxonomy" id="2294116"/>
    <lineage>
        <taxon>Bacteria</taxon>
        <taxon>Pseudomonadati</taxon>
        <taxon>Bacteroidota</taxon>
        <taxon>Chitinophagia</taxon>
        <taxon>Chitinophagales</taxon>
        <taxon>Chitinophagaceae</taxon>
        <taxon>Hanamia</taxon>
    </lineage>
</organism>
<keyword evidence="2 4" id="KW-0697">Rotamase</keyword>
<evidence type="ECO:0000256" key="1">
    <source>
        <dbReference type="ARBA" id="ARBA00007365"/>
    </source>
</evidence>
<feature type="domain" description="PPIase cyclophilin-type" evidence="5">
    <location>
        <begin position="38"/>
        <end position="225"/>
    </location>
</feature>
<dbReference type="Proteomes" id="UP000267223">
    <property type="component" value="Unassembled WGS sequence"/>
</dbReference>
<comment type="caution">
    <text evidence="6">The sequence shown here is derived from an EMBL/GenBank/DDBJ whole genome shotgun (WGS) entry which is preliminary data.</text>
</comment>
<protein>
    <recommendedName>
        <fullName evidence="4">Peptidyl-prolyl cis-trans isomerase</fullName>
        <shortName evidence="4">PPIase</shortName>
        <ecNumber evidence="4">5.2.1.8</ecNumber>
    </recommendedName>
</protein>
<reference evidence="6 7" key="1">
    <citation type="submission" date="2018-11" db="EMBL/GenBank/DDBJ databases">
        <title>Draft genome sequence of Ferruginibacter sp. BO-59.</title>
        <authorList>
            <person name="Im W.T."/>
        </authorList>
    </citation>
    <scope>NUCLEOTIDE SEQUENCE [LARGE SCALE GENOMIC DNA]</scope>
    <source>
        <strain evidence="6 7">BO-59</strain>
    </source>
</reference>
<feature type="chain" id="PRO_5017855944" description="Peptidyl-prolyl cis-trans isomerase" evidence="4">
    <location>
        <begin position="21"/>
        <end position="234"/>
    </location>
</feature>
<comment type="function">
    <text evidence="4">PPIases accelerate the folding of proteins. It catalyzes the cis-trans isomerization of proline imidic peptide bonds in oligopeptides.</text>
</comment>
<sequence>MKNLYFLIFLVFFASCSVFKKTNQQSIAANQPHFVKIETDSGTMVVRLSNKTPKTTANFLKLVNNHFYDGLLFHRVIKGFMIQGGDPDSKNAAAGKMLGEGGLKYTVPAEFDTSLFHQKGAIAMARESDDVNPKKASSSTQFYIVEGRTFTNNEMDKIEEKFKILIPESHRSVYRSVGGAPFLDMNYTVFGQVVDGLAVIDKIAHAAKDKNNRPLTDIHMKISTMKKKDFKKYL</sequence>
<dbReference type="PANTHER" id="PTHR45625:SF4">
    <property type="entry name" value="PEPTIDYLPROLYL ISOMERASE DOMAIN AND WD REPEAT-CONTAINING PROTEIN 1"/>
    <property type="match status" value="1"/>
</dbReference>
<evidence type="ECO:0000256" key="3">
    <source>
        <dbReference type="ARBA" id="ARBA00023235"/>
    </source>
</evidence>
<evidence type="ECO:0000313" key="6">
    <source>
        <dbReference type="EMBL" id="RNI36166.1"/>
    </source>
</evidence>
<dbReference type="PROSITE" id="PS51257">
    <property type="entry name" value="PROKAR_LIPOPROTEIN"/>
    <property type="match status" value="1"/>
</dbReference>
<dbReference type="RefSeq" id="WP_123120719.1">
    <property type="nucleotide sequence ID" value="NZ_RJJR01000008.1"/>
</dbReference>
<dbReference type="GO" id="GO:0003755">
    <property type="term" value="F:peptidyl-prolyl cis-trans isomerase activity"/>
    <property type="evidence" value="ECO:0007669"/>
    <property type="project" value="UniProtKB-UniRule"/>
</dbReference>
<comment type="catalytic activity">
    <reaction evidence="4">
        <text>[protein]-peptidylproline (omega=180) = [protein]-peptidylproline (omega=0)</text>
        <dbReference type="Rhea" id="RHEA:16237"/>
        <dbReference type="Rhea" id="RHEA-COMP:10747"/>
        <dbReference type="Rhea" id="RHEA-COMP:10748"/>
        <dbReference type="ChEBI" id="CHEBI:83833"/>
        <dbReference type="ChEBI" id="CHEBI:83834"/>
        <dbReference type="EC" id="5.2.1.8"/>
    </reaction>
</comment>
<dbReference type="InterPro" id="IPR044666">
    <property type="entry name" value="Cyclophilin_A-like"/>
</dbReference>
<accession>A0A3M9NEH1</accession>
<dbReference type="Gene3D" id="2.40.100.10">
    <property type="entry name" value="Cyclophilin-like"/>
    <property type="match status" value="1"/>
</dbReference>
<evidence type="ECO:0000313" key="7">
    <source>
        <dbReference type="Proteomes" id="UP000267223"/>
    </source>
</evidence>
<dbReference type="Pfam" id="PF00160">
    <property type="entry name" value="Pro_isomerase"/>
    <property type="match status" value="1"/>
</dbReference>
<dbReference type="PANTHER" id="PTHR45625">
    <property type="entry name" value="PEPTIDYL-PROLYL CIS-TRANS ISOMERASE-RELATED"/>
    <property type="match status" value="1"/>
</dbReference>
<feature type="signal peptide" evidence="4">
    <location>
        <begin position="1"/>
        <end position="20"/>
    </location>
</feature>
<dbReference type="InterPro" id="IPR020892">
    <property type="entry name" value="Cyclophilin-type_PPIase_CS"/>
</dbReference>
<dbReference type="PROSITE" id="PS00170">
    <property type="entry name" value="CSA_PPIASE_1"/>
    <property type="match status" value="1"/>
</dbReference>